<evidence type="ECO:0000256" key="2">
    <source>
        <dbReference type="ARBA" id="ARBA00022603"/>
    </source>
</evidence>
<keyword evidence="11" id="KW-1185">Reference proteome</keyword>
<dbReference type="GO" id="GO:0003723">
    <property type="term" value="F:RNA binding"/>
    <property type="evidence" value="ECO:0007669"/>
    <property type="project" value="InterPro"/>
</dbReference>
<feature type="region of interest" description="Disordered" evidence="8">
    <location>
        <begin position="1"/>
        <end position="22"/>
    </location>
</feature>
<feature type="binding site" evidence="6 7">
    <location>
        <position position="123"/>
    </location>
    <ligand>
        <name>S-adenosyl-L-methionine</name>
        <dbReference type="ChEBI" id="CHEBI:59789"/>
    </ligand>
</feature>
<accession>A0A5C6A4Q8</accession>
<dbReference type="PANTHER" id="PTHR42971:SF1">
    <property type="entry name" value="TRNA (CYTIDINE(34)-2'-O)-METHYLTRANSFERASE"/>
    <property type="match status" value="1"/>
</dbReference>
<feature type="binding site" evidence="6 7">
    <location>
        <position position="144"/>
    </location>
    <ligand>
        <name>S-adenosyl-L-methionine</name>
        <dbReference type="ChEBI" id="CHEBI:59789"/>
    </ligand>
</feature>
<comment type="caution">
    <text evidence="10">The sequence shown here is derived from an EMBL/GenBank/DDBJ whole genome shotgun (WGS) entry which is preliminary data.</text>
</comment>
<reference evidence="10 11" key="1">
    <citation type="submission" date="2019-02" db="EMBL/GenBank/DDBJ databases">
        <title>Deep-cultivation of Planctomycetes and their phenomic and genomic characterization uncovers novel biology.</title>
        <authorList>
            <person name="Wiegand S."/>
            <person name="Jogler M."/>
            <person name="Boedeker C."/>
            <person name="Pinto D."/>
            <person name="Vollmers J."/>
            <person name="Rivas-Marin E."/>
            <person name="Kohn T."/>
            <person name="Peeters S.H."/>
            <person name="Heuer A."/>
            <person name="Rast P."/>
            <person name="Oberbeckmann S."/>
            <person name="Bunk B."/>
            <person name="Jeske O."/>
            <person name="Meyerdierks A."/>
            <person name="Storesund J.E."/>
            <person name="Kallscheuer N."/>
            <person name="Luecker S."/>
            <person name="Lage O.M."/>
            <person name="Pohl T."/>
            <person name="Merkel B.J."/>
            <person name="Hornburger P."/>
            <person name="Mueller R.-W."/>
            <person name="Bruemmer F."/>
            <person name="Labrenz M."/>
            <person name="Spormann A.M."/>
            <person name="Op Den Camp H."/>
            <person name="Overmann J."/>
            <person name="Amann R."/>
            <person name="Jetten M.S.M."/>
            <person name="Mascher T."/>
            <person name="Medema M.H."/>
            <person name="Devos D.P."/>
            <person name="Kaster A.-K."/>
            <person name="Ovreas L."/>
            <person name="Rohde M."/>
            <person name="Galperin M.Y."/>
            <person name="Jogler C."/>
        </authorList>
    </citation>
    <scope>NUCLEOTIDE SEQUENCE [LARGE SCALE GENOMIC DNA]</scope>
    <source>
        <strain evidence="10 11">Pla100</strain>
    </source>
</reference>
<sequence>MNSPADTSTAAKSPSDAASSAPPPAHVVLYQPEIPQNTGNIGRTCVALGIKLWIVEPASFSFDEKRLRRAGLDYWQHLDIEMVPDWTSLTEKLDPQRFYFLSKFAKRTLWDCPLKLGDVFVFGRETSGLPRDILDPDDPRSLRLPTDPRVRSLNLATTTGIVVYEHQRQCFYAGKAT</sequence>
<dbReference type="SUPFAM" id="SSF75217">
    <property type="entry name" value="alpha/beta knot"/>
    <property type="match status" value="1"/>
</dbReference>
<comment type="subcellular location">
    <subcellularLocation>
        <location evidence="6">Cytoplasm</location>
    </subcellularLocation>
</comment>
<feature type="domain" description="tRNA/rRNA methyltransferase SpoU type" evidence="9">
    <location>
        <begin position="26"/>
        <end position="164"/>
    </location>
</feature>
<keyword evidence="3 6" id="KW-0808">Transferase</keyword>
<dbReference type="InterPro" id="IPR001537">
    <property type="entry name" value="SpoU_MeTrfase"/>
</dbReference>
<dbReference type="PANTHER" id="PTHR42971">
    <property type="entry name" value="TRNA (CYTIDINE(34)-2'-O)-METHYLTRANSFERASE"/>
    <property type="match status" value="1"/>
</dbReference>
<dbReference type="RefSeq" id="WP_146579272.1">
    <property type="nucleotide sequence ID" value="NZ_SJPM01000008.1"/>
</dbReference>
<dbReference type="HAMAP" id="MF_01885">
    <property type="entry name" value="tRNA_methyltr_TrmL"/>
    <property type="match status" value="1"/>
</dbReference>
<dbReference type="Proteomes" id="UP000316213">
    <property type="component" value="Unassembled WGS sequence"/>
</dbReference>
<evidence type="ECO:0000256" key="5">
    <source>
        <dbReference type="ARBA" id="ARBA00022694"/>
    </source>
</evidence>
<evidence type="ECO:0000313" key="11">
    <source>
        <dbReference type="Proteomes" id="UP000316213"/>
    </source>
</evidence>
<feature type="binding site" evidence="6 7">
    <location>
        <position position="152"/>
    </location>
    <ligand>
        <name>S-adenosyl-L-methionine</name>
        <dbReference type="ChEBI" id="CHEBI:59789"/>
    </ligand>
</feature>
<dbReference type="OrthoDB" id="9789043at2"/>
<name>A0A5C6A4Q8_9BACT</name>
<evidence type="ECO:0000256" key="4">
    <source>
        <dbReference type="ARBA" id="ARBA00022691"/>
    </source>
</evidence>
<proteinExistence type="inferred from homology"/>
<evidence type="ECO:0000256" key="1">
    <source>
        <dbReference type="ARBA" id="ARBA00022490"/>
    </source>
</evidence>
<dbReference type="GO" id="GO:0141102">
    <property type="term" value="F:tRNA (5-carboxymethylaminomethyluridine(34)-2'-O)-methyltransferase activity"/>
    <property type="evidence" value="ECO:0007669"/>
    <property type="project" value="RHEA"/>
</dbReference>
<comment type="catalytic activity">
    <reaction evidence="6">
        <text>5-carboxymethylaminomethyluridine(34) in tRNA(Leu) + S-adenosyl-L-methionine = 5-carboxymethylaminomethyl-2'-O-methyluridine(34) in tRNA(Leu) + S-adenosyl-L-homocysteine + H(+)</text>
        <dbReference type="Rhea" id="RHEA:43088"/>
        <dbReference type="Rhea" id="RHEA-COMP:10333"/>
        <dbReference type="Rhea" id="RHEA-COMP:10334"/>
        <dbReference type="ChEBI" id="CHEBI:15378"/>
        <dbReference type="ChEBI" id="CHEBI:57856"/>
        <dbReference type="ChEBI" id="CHEBI:59789"/>
        <dbReference type="ChEBI" id="CHEBI:74508"/>
        <dbReference type="ChEBI" id="CHEBI:74511"/>
        <dbReference type="EC" id="2.1.1.207"/>
    </reaction>
</comment>
<comment type="catalytic activity">
    <reaction evidence="6">
        <text>cytidine(34) in tRNA + S-adenosyl-L-methionine = 2'-O-methylcytidine(34) in tRNA + S-adenosyl-L-homocysteine + H(+)</text>
        <dbReference type="Rhea" id="RHEA:43084"/>
        <dbReference type="Rhea" id="RHEA-COMP:10331"/>
        <dbReference type="Rhea" id="RHEA-COMP:10332"/>
        <dbReference type="ChEBI" id="CHEBI:15378"/>
        <dbReference type="ChEBI" id="CHEBI:57856"/>
        <dbReference type="ChEBI" id="CHEBI:59789"/>
        <dbReference type="ChEBI" id="CHEBI:74495"/>
        <dbReference type="ChEBI" id="CHEBI:82748"/>
        <dbReference type="EC" id="2.1.1.207"/>
    </reaction>
</comment>
<dbReference type="AlphaFoldDB" id="A0A5C6A4Q8"/>
<comment type="similarity">
    <text evidence="6">Belongs to the class IV-like SAM-binding methyltransferase superfamily. RNA methyltransferase TrmH family. TrmL subfamily.</text>
</comment>
<protein>
    <recommendedName>
        <fullName evidence="6">Putative tRNA (cytidine(34)-2'-O)-methyltransferase</fullName>
        <ecNumber evidence="6">2.1.1.207</ecNumber>
    </recommendedName>
    <alternativeName>
        <fullName evidence="6">tRNA (cytidine/uridine-2'-O-)-methyltransferase</fullName>
    </alternativeName>
</protein>
<dbReference type="InterPro" id="IPR029028">
    <property type="entry name" value="Alpha/beta_knot_MTases"/>
</dbReference>
<dbReference type="CDD" id="cd18094">
    <property type="entry name" value="SpoU-like_TrmL"/>
    <property type="match status" value="1"/>
</dbReference>
<dbReference type="Gene3D" id="3.40.1280.10">
    <property type="match status" value="1"/>
</dbReference>
<dbReference type="GO" id="GO:0002130">
    <property type="term" value="P:wobble position ribose methylation"/>
    <property type="evidence" value="ECO:0007669"/>
    <property type="project" value="TreeGrafter"/>
</dbReference>
<evidence type="ECO:0000313" key="10">
    <source>
        <dbReference type="EMBL" id="TWT94375.1"/>
    </source>
</evidence>
<dbReference type="Pfam" id="PF00588">
    <property type="entry name" value="SpoU_methylase"/>
    <property type="match status" value="1"/>
</dbReference>
<evidence type="ECO:0000256" key="7">
    <source>
        <dbReference type="PIRSR" id="PIRSR029256-1"/>
    </source>
</evidence>
<evidence type="ECO:0000256" key="6">
    <source>
        <dbReference type="HAMAP-Rule" id="MF_01885"/>
    </source>
</evidence>
<feature type="binding site" evidence="6 7">
    <location>
        <position position="101"/>
    </location>
    <ligand>
        <name>S-adenosyl-L-methionine</name>
        <dbReference type="ChEBI" id="CHEBI:59789"/>
    </ligand>
</feature>
<keyword evidence="1 6" id="KW-0963">Cytoplasm</keyword>
<dbReference type="EMBL" id="SJPM01000008">
    <property type="protein sequence ID" value="TWT94375.1"/>
    <property type="molecule type" value="Genomic_DNA"/>
</dbReference>
<feature type="compositionally biased region" description="Low complexity" evidence="8">
    <location>
        <begin position="1"/>
        <end position="20"/>
    </location>
</feature>
<evidence type="ECO:0000259" key="9">
    <source>
        <dbReference type="Pfam" id="PF00588"/>
    </source>
</evidence>
<dbReference type="GO" id="GO:0141098">
    <property type="term" value="F:tRNA (cytidine(34)-2'-O)-methyltransferase activity"/>
    <property type="evidence" value="ECO:0007669"/>
    <property type="project" value="RHEA"/>
</dbReference>
<keyword evidence="4 6" id="KW-0949">S-adenosyl-L-methionine</keyword>
<dbReference type="PIRSF" id="PIRSF029256">
    <property type="entry name" value="SpoU_TrmH_prd"/>
    <property type="match status" value="1"/>
</dbReference>
<dbReference type="EC" id="2.1.1.207" evidence="6"/>
<dbReference type="InterPro" id="IPR029026">
    <property type="entry name" value="tRNA_m1G_MTases_N"/>
</dbReference>
<dbReference type="GO" id="GO:0005737">
    <property type="term" value="C:cytoplasm"/>
    <property type="evidence" value="ECO:0007669"/>
    <property type="project" value="UniProtKB-SubCell"/>
</dbReference>
<keyword evidence="2 6" id="KW-0489">Methyltransferase</keyword>
<evidence type="ECO:0000256" key="3">
    <source>
        <dbReference type="ARBA" id="ARBA00022679"/>
    </source>
</evidence>
<keyword evidence="5 6" id="KW-0819">tRNA processing</keyword>
<comment type="function">
    <text evidence="6">Could methylate the ribose at the nucleotide 34 wobble position in tRNA.</text>
</comment>
<gene>
    <name evidence="10" type="primary">trmL</name>
    <name evidence="10" type="ORF">Pla100_39870</name>
</gene>
<evidence type="ECO:0000256" key="8">
    <source>
        <dbReference type="SAM" id="MobiDB-lite"/>
    </source>
</evidence>
<organism evidence="10 11">
    <name type="scientific">Neorhodopirellula pilleata</name>
    <dbReference type="NCBI Taxonomy" id="2714738"/>
    <lineage>
        <taxon>Bacteria</taxon>
        <taxon>Pseudomonadati</taxon>
        <taxon>Planctomycetota</taxon>
        <taxon>Planctomycetia</taxon>
        <taxon>Pirellulales</taxon>
        <taxon>Pirellulaceae</taxon>
        <taxon>Neorhodopirellula</taxon>
    </lineage>
</organism>
<dbReference type="InterPro" id="IPR016914">
    <property type="entry name" value="TrmL"/>
</dbReference>